<dbReference type="PANTHER" id="PTHR43384">
    <property type="entry name" value="SEPTUM SITE-DETERMINING PROTEIN MIND HOMOLOG, CHLOROPLASTIC-RELATED"/>
    <property type="match status" value="1"/>
</dbReference>
<dbReference type="GO" id="GO:0005829">
    <property type="term" value="C:cytosol"/>
    <property type="evidence" value="ECO:0007669"/>
    <property type="project" value="TreeGrafter"/>
</dbReference>
<reference evidence="5 6" key="1">
    <citation type="submission" date="2019-12" db="EMBL/GenBank/DDBJ databases">
        <title>Isolation and characterization of three novel carbon monoxide-oxidizing members of Halobacteria from salione crusts and soils.</title>
        <authorList>
            <person name="Myers M.R."/>
            <person name="King G.M."/>
        </authorList>
    </citation>
    <scope>NUCLEOTIDE SEQUENCE [LARGE SCALE GENOMIC DNA]</scope>
    <source>
        <strain evidence="5 6">WSH3</strain>
    </source>
</reference>
<accession>A0A6B0T6L8</accession>
<dbReference type="Pfam" id="PF01656">
    <property type="entry name" value="CbiA"/>
    <property type="match status" value="1"/>
</dbReference>
<feature type="region of interest" description="Disordered" evidence="3">
    <location>
        <begin position="181"/>
        <end position="220"/>
    </location>
</feature>
<keyword evidence="6" id="KW-1185">Reference proteome</keyword>
<organism evidence="5 6">
    <name type="scientific">Halovenus carboxidivorans</name>
    <dbReference type="NCBI Taxonomy" id="2692199"/>
    <lineage>
        <taxon>Archaea</taxon>
        <taxon>Methanobacteriati</taxon>
        <taxon>Methanobacteriota</taxon>
        <taxon>Stenosarchaea group</taxon>
        <taxon>Halobacteria</taxon>
        <taxon>Halobacteriales</taxon>
        <taxon>Haloarculaceae</taxon>
        <taxon>Halovenus</taxon>
    </lineage>
</organism>
<evidence type="ECO:0000256" key="3">
    <source>
        <dbReference type="SAM" id="MobiDB-lite"/>
    </source>
</evidence>
<feature type="domain" description="CobQ/CobB/MinD/ParA nucleotide binding" evidence="4">
    <location>
        <begin position="3"/>
        <end position="163"/>
    </location>
</feature>
<dbReference type="PANTHER" id="PTHR43384:SF6">
    <property type="entry name" value="SEPTUM SITE-DETERMINING PROTEIN MIND HOMOLOG, CHLOROPLASTIC"/>
    <property type="match status" value="1"/>
</dbReference>
<keyword evidence="1" id="KW-0547">Nucleotide-binding</keyword>
<dbReference type="GO" id="GO:0009898">
    <property type="term" value="C:cytoplasmic side of plasma membrane"/>
    <property type="evidence" value="ECO:0007669"/>
    <property type="project" value="TreeGrafter"/>
</dbReference>
<dbReference type="GO" id="GO:0016887">
    <property type="term" value="F:ATP hydrolysis activity"/>
    <property type="evidence" value="ECO:0007669"/>
    <property type="project" value="TreeGrafter"/>
</dbReference>
<evidence type="ECO:0000313" key="5">
    <source>
        <dbReference type="EMBL" id="MXR51213.1"/>
    </source>
</evidence>
<dbReference type="Gene3D" id="3.40.50.300">
    <property type="entry name" value="P-loop containing nucleotide triphosphate hydrolases"/>
    <property type="match status" value="1"/>
</dbReference>
<dbReference type="GO" id="GO:0051782">
    <property type="term" value="P:negative regulation of cell division"/>
    <property type="evidence" value="ECO:0007669"/>
    <property type="project" value="TreeGrafter"/>
</dbReference>
<dbReference type="EMBL" id="WUUT01000002">
    <property type="protein sequence ID" value="MXR51213.1"/>
    <property type="molecule type" value="Genomic_DNA"/>
</dbReference>
<dbReference type="GO" id="GO:0005524">
    <property type="term" value="F:ATP binding"/>
    <property type="evidence" value="ECO:0007669"/>
    <property type="project" value="UniProtKB-KW"/>
</dbReference>
<sequence length="220" mass="22992">MFAIAGGKGGSGKTTTAVGVARALARQGRDPILVDCDTDMPDLHHLLGIEAPGGIDDLASGTALERAWQFSTAAPGVRCLTAGDRSNVDTALARLADWHDPVILDCPPGVGPDAVRPLRHASRAVVVSTDQPASLADADTTARTARELGTDVVGTVLRETDSPAEPAPHADRRVLVTVRSVDSPLEDPQIRQAWTRVAGHLTSGPPRRGRSRRGGISSDP</sequence>
<dbReference type="RefSeq" id="WP_159763357.1">
    <property type="nucleotide sequence ID" value="NZ_WUUT01000002.1"/>
</dbReference>
<dbReference type="InterPro" id="IPR027417">
    <property type="entry name" value="P-loop_NTPase"/>
</dbReference>
<evidence type="ECO:0000259" key="4">
    <source>
        <dbReference type="Pfam" id="PF01656"/>
    </source>
</evidence>
<evidence type="ECO:0000256" key="1">
    <source>
        <dbReference type="ARBA" id="ARBA00022741"/>
    </source>
</evidence>
<evidence type="ECO:0000313" key="6">
    <source>
        <dbReference type="Proteomes" id="UP000466535"/>
    </source>
</evidence>
<dbReference type="InterPro" id="IPR002586">
    <property type="entry name" value="CobQ/CobB/MinD/ParA_Nub-bd_dom"/>
</dbReference>
<dbReference type="OrthoDB" id="238619at2157"/>
<keyword evidence="2" id="KW-0067">ATP-binding</keyword>
<gene>
    <name evidence="5" type="ORF">GRX03_06295</name>
</gene>
<protein>
    <submittedName>
        <fullName evidence="5">P-loop NTPase</fullName>
    </submittedName>
</protein>
<evidence type="ECO:0000256" key="2">
    <source>
        <dbReference type="ARBA" id="ARBA00022840"/>
    </source>
</evidence>
<comment type="caution">
    <text evidence="5">The sequence shown here is derived from an EMBL/GenBank/DDBJ whole genome shotgun (WGS) entry which is preliminary data.</text>
</comment>
<dbReference type="AlphaFoldDB" id="A0A6B0T6L8"/>
<dbReference type="SUPFAM" id="SSF52540">
    <property type="entry name" value="P-loop containing nucleoside triphosphate hydrolases"/>
    <property type="match status" value="1"/>
</dbReference>
<dbReference type="Proteomes" id="UP000466535">
    <property type="component" value="Unassembled WGS sequence"/>
</dbReference>
<dbReference type="InterPro" id="IPR050625">
    <property type="entry name" value="ParA/MinD_ATPase"/>
</dbReference>
<name>A0A6B0T6L8_9EURY</name>
<proteinExistence type="predicted"/>